<evidence type="ECO:0000256" key="3">
    <source>
        <dbReference type="ARBA" id="ARBA00022475"/>
    </source>
</evidence>
<name>A0A839SPT0_9PROT</name>
<keyword evidence="11" id="KW-0479">Metal-binding</keyword>
<feature type="binding site" evidence="11">
    <location>
        <position position="113"/>
    </location>
    <ligand>
        <name>K(+)</name>
        <dbReference type="ChEBI" id="CHEBI:29103"/>
    </ligand>
</feature>
<organism evidence="13 14">
    <name type="scientific">Limibacillus halophilus</name>
    <dbReference type="NCBI Taxonomy" id="1579333"/>
    <lineage>
        <taxon>Bacteria</taxon>
        <taxon>Pseudomonadati</taxon>
        <taxon>Pseudomonadota</taxon>
        <taxon>Alphaproteobacteria</taxon>
        <taxon>Rhodospirillales</taxon>
        <taxon>Rhodovibrionaceae</taxon>
        <taxon>Limibacillus</taxon>
    </lineage>
</organism>
<feature type="transmembrane region" description="Helical" evidence="12">
    <location>
        <begin position="178"/>
        <end position="199"/>
    </location>
</feature>
<dbReference type="EMBL" id="JACHXA010000001">
    <property type="protein sequence ID" value="MBB3063939.1"/>
    <property type="molecule type" value="Genomic_DNA"/>
</dbReference>
<dbReference type="RefSeq" id="WP_183414748.1">
    <property type="nucleotide sequence ID" value="NZ_JACHXA010000001.1"/>
</dbReference>
<comment type="similarity">
    <text evidence="10">Belongs to the TrkH potassium transport family.</text>
</comment>
<evidence type="ECO:0000256" key="4">
    <source>
        <dbReference type="ARBA" id="ARBA00022538"/>
    </source>
</evidence>
<feature type="binding site" evidence="11">
    <location>
        <position position="433"/>
    </location>
    <ligand>
        <name>K(+)</name>
        <dbReference type="ChEBI" id="CHEBI:29103"/>
    </ligand>
</feature>
<evidence type="ECO:0000256" key="11">
    <source>
        <dbReference type="PIRSR" id="PIRSR006247-1"/>
    </source>
</evidence>
<dbReference type="InterPro" id="IPR004772">
    <property type="entry name" value="TrkH"/>
</dbReference>
<dbReference type="PIRSF" id="PIRSF006247">
    <property type="entry name" value="TrkH"/>
    <property type="match status" value="1"/>
</dbReference>
<evidence type="ECO:0000313" key="14">
    <source>
        <dbReference type="Proteomes" id="UP000581135"/>
    </source>
</evidence>
<feature type="transmembrane region" description="Helical" evidence="12">
    <location>
        <begin position="323"/>
        <end position="345"/>
    </location>
</feature>
<feature type="transmembrane region" description="Helical" evidence="12">
    <location>
        <begin position="394"/>
        <end position="415"/>
    </location>
</feature>
<feature type="transmembrane region" description="Helical" evidence="12">
    <location>
        <begin position="40"/>
        <end position="59"/>
    </location>
</feature>
<dbReference type="GO" id="GO:0005886">
    <property type="term" value="C:plasma membrane"/>
    <property type="evidence" value="ECO:0007669"/>
    <property type="project" value="UniProtKB-SubCell"/>
</dbReference>
<feature type="transmembrane region" description="Helical" evidence="12">
    <location>
        <begin position="71"/>
        <end position="93"/>
    </location>
</feature>
<feature type="transmembrane region" description="Helical" evidence="12">
    <location>
        <begin position="272"/>
        <end position="292"/>
    </location>
</feature>
<reference evidence="13 14" key="1">
    <citation type="submission" date="2020-08" db="EMBL/GenBank/DDBJ databases">
        <title>Genomic Encyclopedia of Type Strains, Phase III (KMG-III): the genomes of soil and plant-associated and newly described type strains.</title>
        <authorList>
            <person name="Whitman W."/>
        </authorList>
    </citation>
    <scope>NUCLEOTIDE SEQUENCE [LARGE SCALE GENOMIC DNA]</scope>
    <source>
        <strain evidence="13 14">CECT 8803</strain>
    </source>
</reference>
<dbReference type="AlphaFoldDB" id="A0A839SPT0"/>
<evidence type="ECO:0000256" key="5">
    <source>
        <dbReference type="ARBA" id="ARBA00022692"/>
    </source>
</evidence>
<feature type="transmembrane region" description="Helical" evidence="12">
    <location>
        <begin position="456"/>
        <end position="476"/>
    </location>
</feature>
<evidence type="ECO:0000256" key="1">
    <source>
        <dbReference type="ARBA" id="ARBA00004651"/>
    </source>
</evidence>
<evidence type="ECO:0000256" key="7">
    <source>
        <dbReference type="ARBA" id="ARBA00022989"/>
    </source>
</evidence>
<keyword evidence="6 10" id="KW-0630">Potassium</keyword>
<dbReference type="InterPro" id="IPR003445">
    <property type="entry name" value="Cat_transpt"/>
</dbReference>
<keyword evidence="4 10" id="KW-0633">Potassium transport</keyword>
<comment type="function">
    <text evidence="10">Low-affinity potassium transport system. Interacts with Trk system potassium uptake protein TrkA.</text>
</comment>
<evidence type="ECO:0000256" key="8">
    <source>
        <dbReference type="ARBA" id="ARBA00023065"/>
    </source>
</evidence>
<comment type="caution">
    <text evidence="13">The sequence shown here is derived from an EMBL/GenBank/DDBJ whole genome shotgun (WGS) entry which is preliminary data.</text>
</comment>
<evidence type="ECO:0000256" key="6">
    <source>
        <dbReference type="ARBA" id="ARBA00022958"/>
    </source>
</evidence>
<keyword evidence="3 10" id="KW-1003">Cell membrane</keyword>
<sequence>MPSLRPTFFVLGILLLALAMAMLLPLVADLTVNNPDWSSFALAGAFTTFVGGLLALSNRPGERFSLGLREAFLLTTLSWLVLPLFAAFPFLFFSDRLDLADAFFEAASGLTTTGSTVLVGLDAMPPGILLWRSALQWMGGVGIVVMAIIILPFLRVGGMQLFHAESSDRSEKIVARPAELVGFIVSIYGVLTLACFLAYRVAGMNAFDALNHAMTTLSTGGYSTHDASMAHFQQPAIHWIATVFMLAGALPFVAYVKALRGDRSALWKDSQIITLLSLVALVALSLGVWLSMARAMPVAEAMRHAFFNVASIVTTTGFASDDYSLWGTFAVGIFFFLTFVGGCTGSTSGAIKIFRFQILLLVARRQLRSLYAPHAVVRMTYNGRPVPEDVPQSVLAFLAFFGLAFACVTLALTALGLDLVTAISGAAQAISNVGPGLGDIIGPSGNFSGLGDAEKMVLSGAMILGRLELFTLLVLLDSGFWRW</sequence>
<keyword evidence="2 10" id="KW-0813">Transport</keyword>
<keyword evidence="14" id="KW-1185">Reference proteome</keyword>
<evidence type="ECO:0000313" key="13">
    <source>
        <dbReference type="EMBL" id="MBB3063939.1"/>
    </source>
</evidence>
<evidence type="ECO:0000256" key="10">
    <source>
        <dbReference type="PIRNR" id="PIRNR006247"/>
    </source>
</evidence>
<dbReference type="PANTHER" id="PTHR32024">
    <property type="entry name" value="TRK SYSTEM POTASSIUM UPTAKE PROTEIN TRKG-RELATED"/>
    <property type="match status" value="1"/>
</dbReference>
<proteinExistence type="inferred from homology"/>
<feature type="transmembrane region" description="Helical" evidence="12">
    <location>
        <begin position="134"/>
        <end position="157"/>
    </location>
</feature>
<feature type="transmembrane region" description="Helical" evidence="12">
    <location>
        <begin position="7"/>
        <end position="28"/>
    </location>
</feature>
<dbReference type="GO" id="GO:0046872">
    <property type="term" value="F:metal ion binding"/>
    <property type="evidence" value="ECO:0007669"/>
    <property type="project" value="UniProtKB-KW"/>
</dbReference>
<evidence type="ECO:0000256" key="12">
    <source>
        <dbReference type="SAM" id="Phobius"/>
    </source>
</evidence>
<feature type="binding site" evidence="11">
    <location>
        <position position="220"/>
    </location>
    <ligand>
        <name>K(+)</name>
        <dbReference type="ChEBI" id="CHEBI:29103"/>
    </ligand>
</feature>
<keyword evidence="9 10" id="KW-0472">Membrane</keyword>
<keyword evidence="7 12" id="KW-1133">Transmembrane helix</keyword>
<dbReference type="Proteomes" id="UP000581135">
    <property type="component" value="Unassembled WGS sequence"/>
</dbReference>
<feature type="binding site" evidence="11">
    <location>
        <position position="432"/>
    </location>
    <ligand>
        <name>K(+)</name>
        <dbReference type="ChEBI" id="CHEBI:29103"/>
    </ligand>
</feature>
<dbReference type="PANTHER" id="PTHR32024:SF3">
    <property type="entry name" value="TRK SYSTEM POTASSIUM UPTAKE PROTEIN"/>
    <property type="match status" value="1"/>
</dbReference>
<feature type="binding site" evidence="11">
    <location>
        <position position="112"/>
    </location>
    <ligand>
        <name>K(+)</name>
        <dbReference type="ChEBI" id="CHEBI:29103"/>
    </ligand>
</feature>
<dbReference type="Pfam" id="PF02386">
    <property type="entry name" value="TrkH"/>
    <property type="match status" value="1"/>
</dbReference>
<feature type="binding site" evidence="11">
    <location>
        <position position="315"/>
    </location>
    <ligand>
        <name>K(+)</name>
        <dbReference type="ChEBI" id="CHEBI:29103"/>
    </ligand>
</feature>
<accession>A0A839SPT0</accession>
<evidence type="ECO:0000256" key="9">
    <source>
        <dbReference type="ARBA" id="ARBA00023136"/>
    </source>
</evidence>
<dbReference type="GO" id="GO:0015379">
    <property type="term" value="F:potassium:chloride symporter activity"/>
    <property type="evidence" value="ECO:0007669"/>
    <property type="project" value="InterPro"/>
</dbReference>
<protein>
    <recommendedName>
        <fullName evidence="10">Trk system potassium uptake protein</fullName>
    </recommendedName>
</protein>
<feature type="transmembrane region" description="Helical" evidence="12">
    <location>
        <begin position="236"/>
        <end position="260"/>
    </location>
</feature>
<keyword evidence="8 10" id="KW-0406">Ion transport</keyword>
<feature type="binding site" evidence="11">
    <location>
        <position position="316"/>
    </location>
    <ligand>
        <name>K(+)</name>
        <dbReference type="ChEBI" id="CHEBI:29103"/>
    </ligand>
</feature>
<gene>
    <name evidence="13" type="ORF">FHR98_000204</name>
</gene>
<keyword evidence="10" id="KW-0997">Cell inner membrane</keyword>
<comment type="subcellular location">
    <subcellularLocation>
        <location evidence="10">Cell inner membrane</location>
        <topology evidence="10">Multi-pass membrane protein</topology>
    </subcellularLocation>
    <subcellularLocation>
        <location evidence="1">Cell membrane</location>
        <topology evidence="1">Multi-pass membrane protein</topology>
    </subcellularLocation>
</comment>
<keyword evidence="5 12" id="KW-0812">Transmembrane</keyword>
<evidence type="ECO:0000256" key="2">
    <source>
        <dbReference type="ARBA" id="ARBA00022448"/>
    </source>
</evidence>